<dbReference type="EMBL" id="JAFFZE010000012">
    <property type="protein sequence ID" value="MCT2584642.1"/>
    <property type="molecule type" value="Genomic_DNA"/>
</dbReference>
<evidence type="ECO:0000256" key="1">
    <source>
        <dbReference type="ARBA" id="ARBA00023172"/>
    </source>
</evidence>
<evidence type="ECO:0000313" key="4">
    <source>
        <dbReference type="Proteomes" id="UP001156441"/>
    </source>
</evidence>
<dbReference type="PROSITE" id="PS51898">
    <property type="entry name" value="TYR_RECOMBINASE"/>
    <property type="match status" value="1"/>
</dbReference>
<dbReference type="InterPro" id="IPR002104">
    <property type="entry name" value="Integrase_catalytic"/>
</dbReference>
<feature type="domain" description="Tyr recombinase" evidence="2">
    <location>
        <begin position="1"/>
        <end position="147"/>
    </location>
</feature>
<dbReference type="InterPro" id="IPR013762">
    <property type="entry name" value="Integrase-like_cat_sf"/>
</dbReference>
<dbReference type="InterPro" id="IPR011010">
    <property type="entry name" value="DNA_brk_join_enz"/>
</dbReference>
<accession>A0ABT2J9U7</accession>
<proteinExistence type="predicted"/>
<keyword evidence="1" id="KW-0233">DNA recombination</keyword>
<dbReference type="SUPFAM" id="SSF56349">
    <property type="entry name" value="DNA breaking-rejoining enzymes"/>
    <property type="match status" value="1"/>
</dbReference>
<dbReference type="Proteomes" id="UP001156441">
    <property type="component" value="Unassembled WGS sequence"/>
</dbReference>
<evidence type="ECO:0000313" key="3">
    <source>
        <dbReference type="EMBL" id="MCT2584642.1"/>
    </source>
</evidence>
<protein>
    <recommendedName>
        <fullName evidence="2">Tyr recombinase domain-containing protein</fullName>
    </recommendedName>
</protein>
<keyword evidence="4" id="KW-1185">Reference proteome</keyword>
<sequence length="147" mass="16495">MRWGELTGLQWTCVDLHHGEIHVSRVDGALHKINGHHTLGRPKTPAGVRTIHLPRALIDRLHTHQQDSCETQAVFTATDGGWYRRSNFRRPVWLPAVNGGSNRRWTPLTPGVHSHGLRHTYKTRESMAYQCYAAPSASSGDRSDGDT</sequence>
<evidence type="ECO:0000259" key="2">
    <source>
        <dbReference type="PROSITE" id="PS51898"/>
    </source>
</evidence>
<reference evidence="3 4" key="1">
    <citation type="submission" date="2021-02" db="EMBL/GenBank/DDBJ databases">
        <title>Actinophytocola xerophila sp. nov., isolated from soil of cotton cropping field.</title>
        <authorList>
            <person name="Huang R."/>
            <person name="Chen X."/>
            <person name="Ge X."/>
            <person name="Liu W."/>
        </authorList>
    </citation>
    <scope>NUCLEOTIDE SEQUENCE [LARGE SCALE GENOMIC DNA]</scope>
    <source>
        <strain evidence="3 4">S1-96</strain>
    </source>
</reference>
<name>A0ABT2J9U7_9PSEU</name>
<organism evidence="3 4">
    <name type="scientific">Actinophytocola gossypii</name>
    <dbReference type="NCBI Taxonomy" id="2812003"/>
    <lineage>
        <taxon>Bacteria</taxon>
        <taxon>Bacillati</taxon>
        <taxon>Actinomycetota</taxon>
        <taxon>Actinomycetes</taxon>
        <taxon>Pseudonocardiales</taxon>
        <taxon>Pseudonocardiaceae</taxon>
    </lineage>
</organism>
<comment type="caution">
    <text evidence="3">The sequence shown here is derived from an EMBL/GenBank/DDBJ whole genome shotgun (WGS) entry which is preliminary data.</text>
</comment>
<dbReference type="Gene3D" id="1.10.443.10">
    <property type="entry name" value="Intergrase catalytic core"/>
    <property type="match status" value="1"/>
</dbReference>
<gene>
    <name evidence="3" type="ORF">JT362_16095</name>
</gene>